<protein>
    <submittedName>
        <fullName evidence="2">Uncharacterized protein</fullName>
    </submittedName>
</protein>
<feature type="transmembrane region" description="Helical" evidence="1">
    <location>
        <begin position="14"/>
        <end position="34"/>
    </location>
</feature>
<feature type="transmembrane region" description="Helical" evidence="1">
    <location>
        <begin position="140"/>
        <end position="159"/>
    </location>
</feature>
<evidence type="ECO:0000313" key="2">
    <source>
        <dbReference type="EMBL" id="MPM93605.1"/>
    </source>
</evidence>
<comment type="caution">
    <text evidence="2">The sequence shown here is derived from an EMBL/GenBank/DDBJ whole genome shotgun (WGS) entry which is preliminary data.</text>
</comment>
<dbReference type="AlphaFoldDB" id="A0A645DWD0"/>
<keyword evidence="1" id="KW-0812">Transmembrane</keyword>
<accession>A0A645DWD0</accession>
<proteinExistence type="predicted"/>
<organism evidence="2">
    <name type="scientific">bioreactor metagenome</name>
    <dbReference type="NCBI Taxonomy" id="1076179"/>
    <lineage>
        <taxon>unclassified sequences</taxon>
        <taxon>metagenomes</taxon>
        <taxon>ecological metagenomes</taxon>
    </lineage>
</organism>
<feature type="transmembrane region" description="Helical" evidence="1">
    <location>
        <begin position="88"/>
        <end position="107"/>
    </location>
</feature>
<keyword evidence="1" id="KW-0472">Membrane</keyword>
<keyword evidence="1" id="KW-1133">Transmembrane helix</keyword>
<evidence type="ECO:0000256" key="1">
    <source>
        <dbReference type="SAM" id="Phobius"/>
    </source>
</evidence>
<dbReference type="Pfam" id="PF10060">
    <property type="entry name" value="DUF2298"/>
    <property type="match status" value="1"/>
</dbReference>
<name>A0A645DWD0_9ZZZZ</name>
<dbReference type="InterPro" id="IPR018746">
    <property type="entry name" value="DUF2298"/>
</dbReference>
<dbReference type="PANTHER" id="PTHR10790">
    <property type="entry name" value="TPR-DOMAIN CONTAINING PROTEIN"/>
    <property type="match status" value="1"/>
</dbReference>
<reference evidence="2" key="1">
    <citation type="submission" date="2019-08" db="EMBL/GenBank/DDBJ databases">
        <authorList>
            <person name="Kucharzyk K."/>
            <person name="Murdoch R.W."/>
            <person name="Higgins S."/>
            <person name="Loffler F."/>
        </authorList>
    </citation>
    <scope>NUCLEOTIDE SEQUENCE</scope>
</reference>
<gene>
    <name evidence="2" type="ORF">SDC9_140745</name>
</gene>
<dbReference type="PANTHER" id="PTHR10790:SF51">
    <property type="entry name" value="TETRATRICOPEPTIDE REPEAT PROTEIN"/>
    <property type="match status" value="1"/>
</dbReference>
<feature type="transmembrane region" description="Helical" evidence="1">
    <location>
        <begin position="46"/>
        <end position="68"/>
    </location>
</feature>
<sequence>MAFAQERSPFWQLLVLWGIHFAIALFLLIFLFFAKQKKWLRDRSSFPFFTLIFVLIIFLIAFPEFAYFKDIYTTYPRANTMFKMLFQAFILMGLLVSIFLSVVLSLFPQFSLFSSQRALTASNSLLENFKKQWFFYLKRYLLLYLPVFIFLVGSVLYGYQGYRSYYGNWRNFQGIDGLAWLRRKYPDDYALVMYLKENESQQVPIVEAVGDSYTEFDRVSAFTGMPTIVGWRVHEWLWRGSWNVPTSRGAEVDEIYRHPNSQKASQILQKYQIKYIVVGDKEREAYPEMDLQALLSLGTTTVRSGKSYLIQLY</sequence>
<dbReference type="EMBL" id="VSSQ01040380">
    <property type="protein sequence ID" value="MPM93605.1"/>
    <property type="molecule type" value="Genomic_DNA"/>
</dbReference>